<dbReference type="OrthoDB" id="27593at2759"/>
<feature type="region of interest" description="Disordered" evidence="3">
    <location>
        <begin position="2367"/>
        <end position="2426"/>
    </location>
</feature>
<feature type="compositionally biased region" description="Basic residues" evidence="3">
    <location>
        <begin position="366"/>
        <end position="377"/>
    </location>
</feature>
<sequence>MSSVGSCSPVTEEASVSADSPILNHDPQKSNNNGSLSHENDHGGTALGLSSSGGENKAASKAEFDEKMHKQKTKRSLIPFYSTFGFGNKASKSPDKSKRKKLKGEAKLLPSDENEDEPEKKDEEKDDSTGGSSSEGTSDETKVVCHIDSSLCEDKKSNGESSHKREEKVNDATESITKKSVVSPKLNSKNDTKKYSLVKSRIAKYQKHSSAQKYIGAEACNARNMNKSKTLEHPSKSSTCMKKYSTLDSLSRHVNQANNFSYESVEFASKSCSDLKDVDYDSKDLYDELKLIYNDGEIYAIREKTAEPIFHVEEDSGILRPHLSIDSITLISSNNMKTSLNISVTGNSERVPVALPDTRWKEAGKFSRRSIRKSTSKKKSEVKRAKTSSGMSSTSTSPPNEVAIDDRLSSLESQKKYRDHRFCLKSPELLQYFPEYAIVNKKKNGPLETPQNLDSLSLDYRKISFRGCGEKGPVAKKIGQGAWKTRKDAEKRLGGVVKKVDSFKASKVIRKGSFTHSVKPKIVKNVAQSFQSAEAENASKTPGVKLRRRDSKSGGKEEYRLSVTIQPRTVESLTNKFNSLISQNQGGGSSGVVQTQIPLGHVSLRDGKLGRVYHSPRASFKRKYRTKNQKNKRTARVQSLETTQGEGRNQNDSEASNCAGLSQDADSSSNCRTARSRRPMVVNIKKVPSIGRVPGDNKTDEEKVCAKIETALSSGKFKGETDESDTEHEEATPDEGSAAAVVDINNMFDALCQNLAAPVSNNLYSITEDAQSNPVNLEAKNKNDVTDFDPSVDCSSAKHVLNCTQQHNSRSNFDPSSVDCEAPEVSLCHQKSESFDSGISTDEIFPKLVVKTVDVVFEELKAIGIFGAFDLSCDEGTECSSQDTELPKVLITGNRESLDVLGSSISEDSDIDRSSSCNAGTETVKALAEKKFEECALVTAEESKDTTLDLEKEIQSPSEANLREESHKESQSLPKEPDNENKIYSSILKAVVKNTVRKTKEKDSLKKENGRENKLSEKEGWFKRSKSKERPEEKLLAETIESTMNATTIETRNDVKDEKETGTKPKKEKDSKIYESWIFKKMREKSQERKKFKGLTPVDVQILEETTAEAIIDDQPNAENIALQSNSTECGVGAGELGDISPPLDSKKIKPDSSEKKDDGYGLFNFKSRGRSKEKKKTKNSSDKSSLLQDTTKEPSVAISESSTESPITGSPTSSVRTSHSRKLSDTSVCTVESESVSRKPSSTKLKASNSQRSTSSIPPPPKTPIPSPPKCARIVLRLTDSDHPNDPNKDADGYESKGSAENIYENLYAPDPDKIKENRARLEERGIVPNSSFLWNDGKSVTHSFGDTPAKNETHERQPFSKITGIKSFGQPRIRRDLSLPRMRLRSDESPNYSELQNAGTSDDSHTNAAYDEIGGFSAMSYDDVRMSSSCSYDDVRAPSSVGYDSIKAPSSGGGYDPVNPPPARSESSQYDECDGGVITAQLAVVREDQLDSISYLYDDITYNMSQTSHSYEPVSPPGLTSVTVPTPLVISSIPEVPEPENSPKLEGEILEGSDDEEEVEDAHEVFSYSLTHVGNATDARQFDPQQQADNASTPQSPIAISQGATTSPSTAINSICEPAAGISPMHGSETQPLTPVQPLQPAQPQSQMQPFQPVQPVQPPTLLDETPALGLRDSLRSSASSYHSAYSSRYFTRSKMEAALARDDESASQSSEKKKKFLKNNDEVKESRLGFMSRKIRELGKLRKQKSSEKEAAKKASCQTAPDSSLLANEEDLPLDGTNVTDMEPLTIEMNDGIYGTNAVSNDLYCAAGGVEFTQPVTEIKKSRKPRLSLSDCPPLPVGFHTYGYDPDPHDTNSRGTNEAFYGDVCSENAVEDAVYSDQDEWEDLSDDDSDEDCPCSPSGRGQRLVRVPIRTHRWAAQPRGWRKTWSQGVRDVSATTDTLVTNQNYAPHAANRQTSSDSAAIGNKSKPAQAQLNRAPSHTNDSRNATSARSRTKTEKTGVVGSPQRKQAGVTDALYGAFEFDGAENEAYVAECVVRSKMRPSRKQKYKLDARQRAEREVGRYRRRYHHDSDGEASSHYEAIYEAINEQQHQNHIHKPRSPGDNGQSTITEAVNEDEEACRDDDDSFDSDCSDEAYSRLHPQCLEESLYSSNSLERQESQGSSDLPFATSGPTYQRQSSLGSATSGTQSITKIAEAANIGMQKLKRNWSQTKTEVKTGLNKMKKKNNAPLAFDGRSIENIYNDASPTSEDKRKWSFKNHFVRRKSTTSLISSGQSLSFVPDDREKETATFYLTLTIETDKRDAALAAAAAEASHRLKGMGLRDVDLRNMDIKNMEILKGVDGNDLKSVLGLGRVASVGVVQRPKSYSGYADHSHGKSAGVGRGRPKSSQKCASNPRPVRPKNAPPAPPSDYSESDDGRSPDGQDLSKDKLALRLNQLLSAGPTRPQGRKILRSSVGSSSESSPVPLLLTPDHSPTSPISEAFKQSCLSQPSTSRNLRSPSPTSSRGSTLPNLNKYSLKASRSCDDLNVDDTNGSSRLTDEMAPGVCRNLPKTRCSPIETYRPSSEVASVPPPLPARPYGQQKYKKSGQGDSGSLSSTPTSPVHTTVPQHFNDVDRRDQLDFSKDAGMSHARDEPTYISSHFADEPLYQFYTASVMERATYRQGECSSEDDYEVINDGSGGAAVMAALPRPTAMEIVTPADGRRTLWCELQEVVSSGVLNTLTSGQRKVQEAMFEVITSEASYLKSLDVLVSHFLNCPAFASEAVISKREKNILFSDILPVKRCSEAFLADLEKRWQESAMISTIADIVLKHAGSTFGVYVKYCSNQIYQDRMLKTLKENNPRFLEVLTDLESSPKCQSLAMHSFLMLPMQRITRLPLLLDAIFHRLEQGSPHWHECNLALATLNKIVTECNEGARKMERMEEMLIISRQLDFREVRAVPLISASRWLVKKGELTRLTLRDLDAKLTFGKRISKHTLYFFLFTDLLVVTKRKSEDSYTVLDHCPRNMVQVLELENSDKPPGRWLEGHKNLLIVTMLQNHENKTVEMVLSCALESERTRWVEAVTPRTSDNPDEQIYEEWDCPQVQASHAYVGSQPDELSLEVSDVVNVLKKMADGWYQGERLRDGERGWFPGTYCKEIASAHVRARNLRQRYRLLAISGSMVEELRRTAAAMDAAGEGATSRTDKDDKREKRKTVTMKDVVVYSQANK</sequence>
<feature type="compositionally biased region" description="Polar residues" evidence="3">
    <location>
        <begin position="172"/>
        <end position="187"/>
    </location>
</feature>
<feature type="region of interest" description="Disordered" evidence="3">
    <location>
        <begin position="1445"/>
        <end position="1473"/>
    </location>
</feature>
<dbReference type="SMART" id="SM00233">
    <property type="entry name" value="PH"/>
    <property type="match status" value="1"/>
</dbReference>
<dbReference type="KEGG" id="hazt:108669409"/>
<feature type="region of interest" description="Disordered" evidence="3">
    <location>
        <begin position="1345"/>
        <end position="1411"/>
    </location>
</feature>
<dbReference type="SUPFAM" id="SSF50044">
    <property type="entry name" value="SH3-domain"/>
    <property type="match status" value="1"/>
</dbReference>
<dbReference type="PANTHER" id="PTHR12845:SF5">
    <property type="entry name" value="EPHEXIN, ISOFORM D"/>
    <property type="match status" value="1"/>
</dbReference>
<feature type="region of interest" description="Disordered" evidence="3">
    <location>
        <begin position="2090"/>
        <end position="2109"/>
    </location>
</feature>
<dbReference type="InterPro" id="IPR001452">
    <property type="entry name" value="SH3_domain"/>
</dbReference>
<protein>
    <submittedName>
        <fullName evidence="8">Uncharacterized protein LOC108669409</fullName>
    </submittedName>
</protein>
<feature type="region of interest" description="Disordered" evidence="3">
    <location>
        <begin position="1586"/>
        <end position="1667"/>
    </location>
</feature>
<evidence type="ECO:0000259" key="6">
    <source>
        <dbReference type="PROSITE" id="PS50010"/>
    </source>
</evidence>
<feature type="compositionally biased region" description="Basic and acidic residues" evidence="3">
    <location>
        <begin position="58"/>
        <end position="68"/>
    </location>
</feature>
<dbReference type="Gene3D" id="1.20.900.10">
    <property type="entry name" value="Dbl homology (DH) domain"/>
    <property type="match status" value="1"/>
</dbReference>
<evidence type="ECO:0000259" key="4">
    <source>
        <dbReference type="PROSITE" id="PS50002"/>
    </source>
</evidence>
<evidence type="ECO:0000256" key="2">
    <source>
        <dbReference type="PROSITE-ProRule" id="PRU00192"/>
    </source>
</evidence>
<dbReference type="RefSeq" id="XP_018012222.1">
    <property type="nucleotide sequence ID" value="XM_018156733.2"/>
</dbReference>
<dbReference type="InterPro" id="IPR035899">
    <property type="entry name" value="DBL_dom_sf"/>
</dbReference>
<proteinExistence type="predicted"/>
<dbReference type="FunFam" id="1.20.900.10:FF:000007">
    <property type="entry name" value="rho guanine nucleotide exchange factor 19"/>
    <property type="match status" value="1"/>
</dbReference>
<feature type="compositionally biased region" description="Basic and acidic residues" evidence="3">
    <location>
        <begin position="1743"/>
        <end position="1756"/>
    </location>
</feature>
<evidence type="ECO:0000256" key="1">
    <source>
        <dbReference type="ARBA" id="ARBA00022443"/>
    </source>
</evidence>
<feature type="compositionally biased region" description="Basic residues" evidence="3">
    <location>
        <begin position="1168"/>
        <end position="1179"/>
    </location>
</feature>
<feature type="region of interest" description="Disordered" evidence="3">
    <location>
        <begin position="534"/>
        <end position="558"/>
    </location>
</feature>
<feature type="compositionally biased region" description="Polar residues" evidence="3">
    <location>
        <begin position="2171"/>
        <end position="2188"/>
    </location>
</feature>
<feature type="compositionally biased region" description="Polar residues" evidence="3">
    <location>
        <begin position="1969"/>
        <end position="1992"/>
    </location>
</feature>
<dbReference type="CDD" id="cd01221">
    <property type="entry name" value="PH_ephexin"/>
    <property type="match status" value="1"/>
</dbReference>
<feature type="region of interest" description="Disordered" evidence="3">
    <location>
        <begin position="998"/>
        <end position="1032"/>
    </location>
</feature>
<feature type="region of interest" description="Disordered" evidence="3">
    <location>
        <begin position="364"/>
        <end position="403"/>
    </location>
</feature>
<feature type="domain" description="SH3" evidence="4">
    <location>
        <begin position="3079"/>
        <end position="3140"/>
    </location>
</feature>
<feature type="region of interest" description="Disordered" evidence="3">
    <location>
        <begin position="715"/>
        <end position="735"/>
    </location>
</feature>
<feature type="compositionally biased region" description="Polar residues" evidence="3">
    <location>
        <begin position="636"/>
        <end position="673"/>
    </location>
</feature>
<feature type="compositionally biased region" description="Low complexity" evidence="3">
    <location>
        <begin position="2454"/>
        <end position="2463"/>
    </location>
</feature>
<feature type="compositionally biased region" description="Polar residues" evidence="3">
    <location>
        <begin position="1391"/>
        <end position="1403"/>
    </location>
</feature>
<feature type="compositionally biased region" description="Basic and acidic residues" evidence="3">
    <location>
        <begin position="1145"/>
        <end position="1160"/>
    </location>
</feature>
<dbReference type="Proteomes" id="UP000694843">
    <property type="component" value="Unplaced"/>
</dbReference>
<feature type="compositionally biased region" description="Low complexity" evidence="3">
    <location>
        <begin position="2497"/>
        <end position="2510"/>
    </location>
</feature>
<feature type="compositionally biased region" description="Polar residues" evidence="3">
    <location>
        <begin position="1760"/>
        <end position="1769"/>
    </location>
</feature>
<dbReference type="GO" id="GO:0005085">
    <property type="term" value="F:guanyl-nucleotide exchange factor activity"/>
    <property type="evidence" value="ECO:0007669"/>
    <property type="project" value="InterPro"/>
</dbReference>
<feature type="compositionally biased region" description="Basic and acidic residues" evidence="3">
    <location>
        <begin position="152"/>
        <end position="171"/>
    </location>
</feature>
<dbReference type="PANTHER" id="PTHR12845">
    <property type="entry name" value="GUANINE NUCLEOTIDE EXCHANGE FACTOR"/>
    <property type="match status" value="1"/>
</dbReference>
<dbReference type="CTD" id="39900"/>
<evidence type="ECO:0000256" key="3">
    <source>
        <dbReference type="SAM" id="MobiDB-lite"/>
    </source>
</evidence>
<name>A0A8B7NF19_HYAAZ</name>
<feature type="region of interest" description="Disordered" evidence="3">
    <location>
        <begin position="3172"/>
        <end position="3194"/>
    </location>
</feature>
<feature type="compositionally biased region" description="Polar residues" evidence="3">
    <location>
        <begin position="2486"/>
        <end position="2496"/>
    </location>
</feature>
<dbReference type="Pfam" id="PF00621">
    <property type="entry name" value="RhoGEF"/>
    <property type="match status" value="1"/>
</dbReference>
<dbReference type="PROSITE" id="PS50003">
    <property type="entry name" value="PH_DOMAIN"/>
    <property type="match status" value="1"/>
</dbReference>
<dbReference type="InterPro" id="IPR001849">
    <property type="entry name" value="PH_domain"/>
</dbReference>
<feature type="region of interest" description="Disordered" evidence="3">
    <location>
        <begin position="620"/>
        <end position="680"/>
    </location>
</feature>
<feature type="region of interest" description="Disordered" evidence="3">
    <location>
        <begin position="1534"/>
        <end position="1563"/>
    </location>
</feature>
<feature type="region of interest" description="Disordered" evidence="3">
    <location>
        <begin position="1945"/>
        <end position="2009"/>
    </location>
</feature>
<feature type="region of interest" description="Disordered" evidence="3">
    <location>
        <begin position="2562"/>
        <end position="2608"/>
    </location>
</feature>
<dbReference type="SMART" id="SM00326">
    <property type="entry name" value="SH3"/>
    <property type="match status" value="1"/>
</dbReference>
<feature type="compositionally biased region" description="Low complexity" evidence="3">
    <location>
        <begin position="2594"/>
        <end position="2608"/>
    </location>
</feature>
<evidence type="ECO:0000313" key="7">
    <source>
        <dbReference type="Proteomes" id="UP000694843"/>
    </source>
</evidence>
<feature type="region of interest" description="Disordered" evidence="3">
    <location>
        <begin position="2524"/>
        <end position="2543"/>
    </location>
</feature>
<accession>A0A8B7NF19</accession>
<dbReference type="SUPFAM" id="SSF48065">
    <property type="entry name" value="DBL homology domain (DH-domain)"/>
    <property type="match status" value="1"/>
</dbReference>
<dbReference type="PROSITE" id="PS50010">
    <property type="entry name" value="DH_2"/>
    <property type="match status" value="1"/>
</dbReference>
<dbReference type="Gene3D" id="2.30.29.30">
    <property type="entry name" value="Pleckstrin-homology domain (PH domain)/Phosphotyrosine-binding domain (PTB)"/>
    <property type="match status" value="1"/>
</dbReference>
<feature type="compositionally biased region" description="Basic residues" evidence="3">
    <location>
        <begin position="620"/>
        <end position="635"/>
    </location>
</feature>
<feature type="domain" description="DH" evidence="6">
    <location>
        <begin position="2728"/>
        <end position="2914"/>
    </location>
</feature>
<feature type="compositionally biased region" description="Basic and acidic residues" evidence="3">
    <location>
        <begin position="961"/>
        <end position="981"/>
    </location>
</feature>
<feature type="compositionally biased region" description="Low complexity" evidence="3">
    <location>
        <begin position="3172"/>
        <end position="3181"/>
    </location>
</feature>
<dbReference type="CDD" id="cd00160">
    <property type="entry name" value="RhoGEF"/>
    <property type="match status" value="1"/>
</dbReference>
<dbReference type="InterPro" id="IPR047270">
    <property type="entry name" value="PH_ephexin"/>
</dbReference>
<feature type="compositionally biased region" description="Polar residues" evidence="3">
    <location>
        <begin position="1199"/>
        <end position="1218"/>
    </location>
</feature>
<feature type="compositionally biased region" description="Pro residues" evidence="3">
    <location>
        <begin position="1258"/>
        <end position="1270"/>
    </location>
</feature>
<dbReference type="GeneID" id="108669409"/>
<reference evidence="8" key="1">
    <citation type="submission" date="2025-08" db="UniProtKB">
        <authorList>
            <consortium name="RefSeq"/>
        </authorList>
    </citation>
    <scope>IDENTIFICATION</scope>
    <source>
        <tissue evidence="8">Whole organism</tissue>
    </source>
</reference>
<dbReference type="InterPro" id="IPR047271">
    <property type="entry name" value="Ephexin-like"/>
</dbReference>
<keyword evidence="1 2" id="KW-0728">SH3 domain</keyword>
<dbReference type="SUPFAM" id="SSF50729">
    <property type="entry name" value="PH domain-like"/>
    <property type="match status" value="1"/>
</dbReference>
<gene>
    <name evidence="8" type="primary">LOC108669409</name>
</gene>
<feature type="compositionally biased region" description="Polar residues" evidence="3">
    <location>
        <begin position="1586"/>
        <end position="1615"/>
    </location>
</feature>
<evidence type="ECO:0000259" key="5">
    <source>
        <dbReference type="PROSITE" id="PS50003"/>
    </source>
</evidence>
<feature type="region of interest" description="Disordered" evidence="3">
    <location>
        <begin position="1122"/>
        <end position="1313"/>
    </location>
</feature>
<dbReference type="SMART" id="SM00325">
    <property type="entry name" value="RhoGEF"/>
    <property type="match status" value="1"/>
</dbReference>
<feature type="region of interest" description="Disordered" evidence="3">
    <location>
        <begin position="2151"/>
        <end position="2188"/>
    </location>
</feature>
<feature type="compositionally biased region" description="Polar residues" evidence="3">
    <location>
        <begin position="1239"/>
        <end position="1253"/>
    </location>
</feature>
<feature type="compositionally biased region" description="Acidic residues" evidence="3">
    <location>
        <begin position="1550"/>
        <end position="1563"/>
    </location>
</feature>
<feature type="compositionally biased region" description="Low complexity" evidence="3">
    <location>
        <begin position="1632"/>
        <end position="1657"/>
    </location>
</feature>
<dbReference type="InterPro" id="IPR036028">
    <property type="entry name" value="SH3-like_dom_sf"/>
</dbReference>
<feature type="domain" description="PH" evidence="5">
    <location>
        <begin position="2947"/>
        <end position="3068"/>
    </location>
</feature>
<evidence type="ECO:0000313" key="8">
    <source>
        <dbReference type="RefSeq" id="XP_018012222.1"/>
    </source>
</evidence>
<keyword evidence="7" id="KW-1185">Reference proteome</keyword>
<feature type="region of interest" description="Disordered" evidence="3">
    <location>
        <begin position="1879"/>
        <end position="1904"/>
    </location>
</feature>
<dbReference type="Gene3D" id="2.30.30.40">
    <property type="entry name" value="SH3 Domains"/>
    <property type="match status" value="1"/>
</dbReference>
<feature type="compositionally biased region" description="Basic and acidic residues" evidence="3">
    <location>
        <begin position="1351"/>
        <end position="1360"/>
    </location>
</feature>
<dbReference type="CDD" id="cd11793">
    <property type="entry name" value="SH3_ephexin1_like"/>
    <property type="match status" value="1"/>
</dbReference>
<feature type="region of interest" description="Disordered" evidence="3">
    <location>
        <begin position="955"/>
        <end position="984"/>
    </location>
</feature>
<dbReference type="Pfam" id="PF07653">
    <property type="entry name" value="SH3_2"/>
    <property type="match status" value="1"/>
</dbReference>
<feature type="compositionally biased region" description="Basic and acidic residues" evidence="3">
    <location>
        <begin position="2416"/>
        <end position="2426"/>
    </location>
</feature>
<feature type="compositionally biased region" description="Low complexity" evidence="3">
    <location>
        <begin position="1226"/>
        <end position="1235"/>
    </location>
</feature>
<feature type="region of interest" description="Disordered" evidence="3">
    <location>
        <begin position="1743"/>
        <end position="1782"/>
    </location>
</feature>
<feature type="compositionally biased region" description="Low complexity" evidence="3">
    <location>
        <begin position="387"/>
        <end position="397"/>
    </location>
</feature>
<feature type="compositionally biased region" description="Basic and acidic residues" evidence="3">
    <location>
        <begin position="1280"/>
        <end position="1296"/>
    </location>
</feature>
<dbReference type="InterPro" id="IPR011993">
    <property type="entry name" value="PH-like_dom_sf"/>
</dbReference>
<feature type="compositionally biased region" description="Basic and acidic residues" evidence="3">
    <location>
        <begin position="1375"/>
        <end position="1390"/>
    </location>
</feature>
<organism evidence="7 8">
    <name type="scientific">Hyalella azteca</name>
    <name type="common">Amphipod</name>
    <dbReference type="NCBI Taxonomy" id="294128"/>
    <lineage>
        <taxon>Eukaryota</taxon>
        <taxon>Metazoa</taxon>
        <taxon>Ecdysozoa</taxon>
        <taxon>Arthropoda</taxon>
        <taxon>Crustacea</taxon>
        <taxon>Multicrustacea</taxon>
        <taxon>Malacostraca</taxon>
        <taxon>Eumalacostraca</taxon>
        <taxon>Peracarida</taxon>
        <taxon>Amphipoda</taxon>
        <taxon>Senticaudata</taxon>
        <taxon>Talitrida</taxon>
        <taxon>Talitroidea</taxon>
        <taxon>Hyalellidae</taxon>
        <taxon>Hyalella</taxon>
    </lineage>
</organism>
<feature type="compositionally biased region" description="Acidic residues" evidence="3">
    <location>
        <begin position="1880"/>
        <end position="1896"/>
    </location>
</feature>
<dbReference type="InterPro" id="IPR000219">
    <property type="entry name" value="DH_dom"/>
</dbReference>
<dbReference type="PROSITE" id="PS50002">
    <property type="entry name" value="SH3"/>
    <property type="match status" value="1"/>
</dbReference>
<feature type="compositionally biased region" description="Polar residues" evidence="3">
    <location>
        <begin position="1945"/>
        <end position="1961"/>
    </location>
</feature>
<feature type="region of interest" description="Disordered" evidence="3">
    <location>
        <begin position="1"/>
        <end position="188"/>
    </location>
</feature>
<feature type="region of interest" description="Disordered" evidence="3">
    <location>
        <begin position="2439"/>
        <end position="2513"/>
    </location>
</feature>